<dbReference type="Proteomes" id="UP000191024">
    <property type="component" value="Chromosome G"/>
</dbReference>
<evidence type="ECO:0000313" key="8">
    <source>
        <dbReference type="EMBL" id="SCU99974.1"/>
    </source>
</evidence>
<reference evidence="8 9" key="1">
    <citation type="submission" date="2016-03" db="EMBL/GenBank/DDBJ databases">
        <authorList>
            <person name="Devillers H."/>
        </authorList>
    </citation>
    <scope>NUCLEOTIDE SEQUENCE [LARGE SCALE GENOMIC DNA]</scope>
    <source>
        <strain evidence="8">CBS 11717</strain>
    </source>
</reference>
<sequence length="278" mass="30653">MSAICQSNPLKQLVGKTDQFRATGFRHHRPATTVAGPSSGQLASTVQHQFAQRETNSNPFMAGVTPQHLSNNMSSSTTASSGPVSGGPAAATAGDSWTRQFAAMQIEDRLGFSSEYMRLYEDYEKPQRNMRASFGSTIGAQRPMAALGNLHQQTVNYAEIDAEMELLEREFLETDLSTVDVVQNEDHTSFDAGAPDEEQTRFQMAAAEVRGCLESHQENPKFQQSQFLGLMRKISDGVVTLQKTDQSHENYTTLYSPTTGETIGSEYFPVQDAVQPRR</sequence>
<feature type="compositionally biased region" description="Low complexity" evidence="6">
    <location>
        <begin position="74"/>
        <end position="93"/>
    </location>
</feature>
<organism evidence="8 9">
    <name type="scientific">Lachancea mirantina</name>
    <dbReference type="NCBI Taxonomy" id="1230905"/>
    <lineage>
        <taxon>Eukaryota</taxon>
        <taxon>Fungi</taxon>
        <taxon>Dikarya</taxon>
        <taxon>Ascomycota</taxon>
        <taxon>Saccharomycotina</taxon>
        <taxon>Saccharomycetes</taxon>
        <taxon>Saccharomycetales</taxon>
        <taxon>Saccharomycetaceae</taxon>
        <taxon>Lachancea</taxon>
    </lineage>
</organism>
<comment type="subcellular location">
    <subcellularLocation>
        <location evidence="2">Cytoplasm</location>
    </subcellularLocation>
    <subcellularLocation>
        <location evidence="1">Peroxisome</location>
    </subcellularLocation>
</comment>
<dbReference type="Pfam" id="PF25098">
    <property type="entry name" value="PEX18_PEX21_C"/>
    <property type="match status" value="1"/>
</dbReference>
<accession>A0A1G4K7M7</accession>
<dbReference type="EMBL" id="LT598469">
    <property type="protein sequence ID" value="SCU99974.1"/>
    <property type="molecule type" value="Genomic_DNA"/>
</dbReference>
<dbReference type="InterPro" id="IPR056940">
    <property type="entry name" value="PEX18_PEX21_C"/>
</dbReference>
<name>A0A1G4K7M7_9SACH</name>
<keyword evidence="3" id="KW-0963">Cytoplasm</keyword>
<evidence type="ECO:0000259" key="7">
    <source>
        <dbReference type="Pfam" id="PF25098"/>
    </source>
</evidence>
<dbReference type="AlphaFoldDB" id="A0A1G4K7M7"/>
<evidence type="ECO:0000256" key="3">
    <source>
        <dbReference type="ARBA" id="ARBA00022490"/>
    </source>
</evidence>
<evidence type="ECO:0000313" key="9">
    <source>
        <dbReference type="Proteomes" id="UP000191024"/>
    </source>
</evidence>
<keyword evidence="5" id="KW-0576">Peroxisome</keyword>
<dbReference type="STRING" id="1230905.A0A1G4K7M7"/>
<protein>
    <submittedName>
        <fullName evidence="8">LAMI_0G02058g1_1</fullName>
    </submittedName>
</protein>
<dbReference type="GO" id="GO:0005777">
    <property type="term" value="C:peroxisome"/>
    <property type="evidence" value="ECO:0007669"/>
    <property type="project" value="UniProtKB-SubCell"/>
</dbReference>
<evidence type="ECO:0000256" key="4">
    <source>
        <dbReference type="ARBA" id="ARBA00022843"/>
    </source>
</evidence>
<dbReference type="Gene3D" id="6.10.280.230">
    <property type="match status" value="1"/>
</dbReference>
<evidence type="ECO:0000256" key="5">
    <source>
        <dbReference type="ARBA" id="ARBA00023140"/>
    </source>
</evidence>
<evidence type="ECO:0000256" key="2">
    <source>
        <dbReference type="ARBA" id="ARBA00004496"/>
    </source>
</evidence>
<evidence type="ECO:0000256" key="6">
    <source>
        <dbReference type="SAM" id="MobiDB-lite"/>
    </source>
</evidence>
<dbReference type="OrthoDB" id="4035272at2759"/>
<gene>
    <name evidence="8" type="ORF">LAMI_0G02058G</name>
</gene>
<feature type="domain" description="PEX18/PEX21 C-terminal" evidence="7">
    <location>
        <begin position="196"/>
        <end position="261"/>
    </location>
</feature>
<keyword evidence="9" id="KW-1185">Reference proteome</keyword>
<evidence type="ECO:0000256" key="1">
    <source>
        <dbReference type="ARBA" id="ARBA00004275"/>
    </source>
</evidence>
<proteinExistence type="predicted"/>
<keyword evidence="4" id="KW-0832">Ubl conjugation</keyword>
<feature type="region of interest" description="Disordered" evidence="6">
    <location>
        <begin position="66"/>
        <end position="93"/>
    </location>
</feature>